<evidence type="ECO:0000313" key="1">
    <source>
        <dbReference type="EMBL" id="PKR81967.1"/>
    </source>
</evidence>
<proteinExistence type="predicted"/>
<reference evidence="1 2" key="1">
    <citation type="submission" date="2017-12" db="EMBL/GenBank/DDBJ databases">
        <title>The draft genome sequence of Brumimicrobium saltpan LHR20.</title>
        <authorList>
            <person name="Do Z.-J."/>
            <person name="Luo H.-R."/>
        </authorList>
    </citation>
    <scope>NUCLEOTIDE SEQUENCE [LARGE SCALE GENOMIC DNA]</scope>
    <source>
        <strain evidence="1 2">LHR20</strain>
    </source>
</reference>
<keyword evidence="2" id="KW-1185">Reference proteome</keyword>
<dbReference type="Proteomes" id="UP000236654">
    <property type="component" value="Unassembled WGS sequence"/>
</dbReference>
<dbReference type="InterPro" id="IPR008884">
    <property type="entry name" value="TylF_MeTrfase"/>
</dbReference>
<organism evidence="1 2">
    <name type="scientific">Brumimicrobium salinarum</name>
    <dbReference type="NCBI Taxonomy" id="2058658"/>
    <lineage>
        <taxon>Bacteria</taxon>
        <taxon>Pseudomonadati</taxon>
        <taxon>Bacteroidota</taxon>
        <taxon>Flavobacteriia</taxon>
        <taxon>Flavobacteriales</taxon>
        <taxon>Crocinitomicaceae</taxon>
        <taxon>Brumimicrobium</taxon>
    </lineage>
</organism>
<dbReference type="Gene3D" id="3.40.50.150">
    <property type="entry name" value="Vaccinia Virus protein VP39"/>
    <property type="match status" value="1"/>
</dbReference>
<comment type="caution">
    <text evidence="1">The sequence shown here is derived from an EMBL/GenBank/DDBJ whole genome shotgun (WGS) entry which is preliminary data.</text>
</comment>
<dbReference type="RefSeq" id="WP_101333113.1">
    <property type="nucleotide sequence ID" value="NZ_PJNI01000001.1"/>
</dbReference>
<dbReference type="AlphaFoldDB" id="A0A2I0R5W4"/>
<name>A0A2I0R5W4_9FLAO</name>
<accession>A0A2I0R5W4</accession>
<gene>
    <name evidence="1" type="ORF">CW751_01115</name>
</gene>
<keyword evidence="1" id="KW-0808">Transferase</keyword>
<sequence>MSTKLKTIASDKEQNNRSDLTNLFLNNPIFKDEKIANSALFLKRQELSKILFFNEIYSKLIHTHGVIMELGVRWGQNLITLNNLRGIYEPFNHSRKIIGFDTFEGFPSVSEQDGKADYNVEGAFSVSKNYESYLEKLLKCHENECPLSHINKNIVIKGDATKTLKKYLDDHKETIIAFVYFDFDIYHPTKECLKLIKPYLTKGSIIGFDELCDPGFPGETEALREVFGTTNFRIERNRFSGIQSYLIFE</sequence>
<protein>
    <submittedName>
        <fullName evidence="1">Crotonobetainyl-CoA--carnitine CoA-transferase</fullName>
    </submittedName>
</protein>
<dbReference type="PANTHER" id="PTHR40036:SF1">
    <property type="entry name" value="MACROCIN O-METHYLTRANSFERASE"/>
    <property type="match status" value="1"/>
</dbReference>
<dbReference type="InterPro" id="IPR029063">
    <property type="entry name" value="SAM-dependent_MTases_sf"/>
</dbReference>
<dbReference type="SUPFAM" id="SSF53335">
    <property type="entry name" value="S-adenosyl-L-methionine-dependent methyltransferases"/>
    <property type="match status" value="1"/>
</dbReference>
<dbReference type="OrthoDB" id="3826968at2"/>
<evidence type="ECO:0000313" key="2">
    <source>
        <dbReference type="Proteomes" id="UP000236654"/>
    </source>
</evidence>
<dbReference type="GO" id="GO:0016740">
    <property type="term" value="F:transferase activity"/>
    <property type="evidence" value="ECO:0007669"/>
    <property type="project" value="UniProtKB-KW"/>
</dbReference>
<dbReference type="PANTHER" id="PTHR40036">
    <property type="entry name" value="MACROCIN O-METHYLTRANSFERASE"/>
    <property type="match status" value="1"/>
</dbReference>
<dbReference type="EMBL" id="PJNI01000001">
    <property type="protein sequence ID" value="PKR81967.1"/>
    <property type="molecule type" value="Genomic_DNA"/>
</dbReference>